<dbReference type="AlphaFoldDB" id="A0A7Y3RMN7"/>
<proteinExistence type="predicted"/>
<dbReference type="EMBL" id="JABFCX010000003">
    <property type="protein sequence ID" value="NNU16834.1"/>
    <property type="molecule type" value="Genomic_DNA"/>
</dbReference>
<comment type="caution">
    <text evidence="2">The sequence shown here is derived from an EMBL/GenBank/DDBJ whole genome shotgun (WGS) entry which is preliminary data.</text>
</comment>
<gene>
    <name evidence="2" type="ORF">HK107_10945</name>
</gene>
<name>A0A7Y3RMN7_9PROT</name>
<keyword evidence="3" id="KW-1185">Reference proteome</keyword>
<reference evidence="2 3" key="1">
    <citation type="submission" date="2020-05" db="EMBL/GenBank/DDBJ databases">
        <title>Parvularcula mediterraneae sp. nov., isolated from polypropylene straw from shallow seawater of the seashore of Laganas in Zakynthos island, Greece.</title>
        <authorList>
            <person name="Szabo I."/>
            <person name="Al-Omari J."/>
            <person name="Rado J."/>
            <person name="Szerdahelyi G.S."/>
        </authorList>
    </citation>
    <scope>NUCLEOTIDE SEQUENCE [LARGE SCALE GENOMIC DNA]</scope>
    <source>
        <strain evidence="2 3">ZS-1/3</strain>
    </source>
</reference>
<evidence type="ECO:0000313" key="3">
    <source>
        <dbReference type="Proteomes" id="UP000536835"/>
    </source>
</evidence>
<dbReference type="Proteomes" id="UP000536835">
    <property type="component" value="Unassembled WGS sequence"/>
</dbReference>
<feature type="transmembrane region" description="Helical" evidence="1">
    <location>
        <begin position="138"/>
        <end position="160"/>
    </location>
</feature>
<evidence type="ECO:0000313" key="2">
    <source>
        <dbReference type="EMBL" id="NNU16834.1"/>
    </source>
</evidence>
<feature type="transmembrane region" description="Helical" evidence="1">
    <location>
        <begin position="12"/>
        <end position="34"/>
    </location>
</feature>
<organism evidence="2 3">
    <name type="scientific">Parvularcula mediterranea</name>
    <dbReference type="NCBI Taxonomy" id="2732508"/>
    <lineage>
        <taxon>Bacteria</taxon>
        <taxon>Pseudomonadati</taxon>
        <taxon>Pseudomonadota</taxon>
        <taxon>Alphaproteobacteria</taxon>
        <taxon>Parvularculales</taxon>
        <taxon>Parvularculaceae</taxon>
        <taxon>Parvularcula</taxon>
    </lineage>
</organism>
<keyword evidence="1" id="KW-0812">Transmembrane</keyword>
<evidence type="ECO:0000256" key="1">
    <source>
        <dbReference type="SAM" id="Phobius"/>
    </source>
</evidence>
<keyword evidence="1" id="KW-0472">Membrane</keyword>
<accession>A0A7Y3RMN7</accession>
<evidence type="ECO:0008006" key="4">
    <source>
        <dbReference type="Google" id="ProtNLM"/>
    </source>
</evidence>
<dbReference type="InterPro" id="IPR005625">
    <property type="entry name" value="PepSY-ass_TM"/>
</dbReference>
<dbReference type="Pfam" id="PF03929">
    <property type="entry name" value="PepSY_TM"/>
    <property type="match status" value="1"/>
</dbReference>
<keyword evidence="1" id="KW-1133">Transmembrane helix</keyword>
<dbReference type="RefSeq" id="WP_173199671.1">
    <property type="nucleotide sequence ID" value="NZ_JABFCX010000003.1"/>
</dbReference>
<protein>
    <recommendedName>
        <fullName evidence="4">PepSY domain-containing protein</fullName>
    </recommendedName>
</protein>
<sequence>MKAQKLLRDIHHWASPLVMLPLGLVIATGVLLMLKKDLAWIQPPTQKSEMAGELPQRSFEELFAAAQSVPELELTEWRELDRVDVKPDKGIIKFVASNGWEAQIDGSTGEVLQVAQRRSDLIESLHDGSFFASWTKKWVFLPSGLVLLVLWGSGIYLFVLPHWKKAQKRRRAERKAQVPAE</sequence>